<reference evidence="2" key="1">
    <citation type="journal article" date="2022" name="Mol. Ecol. Resour.">
        <title>The genomes of chicory, endive, great burdock and yacon provide insights into Asteraceae palaeo-polyploidization history and plant inulin production.</title>
        <authorList>
            <person name="Fan W."/>
            <person name="Wang S."/>
            <person name="Wang H."/>
            <person name="Wang A."/>
            <person name="Jiang F."/>
            <person name="Liu H."/>
            <person name="Zhao H."/>
            <person name="Xu D."/>
            <person name="Zhang Y."/>
        </authorList>
    </citation>
    <scope>NUCLEOTIDE SEQUENCE [LARGE SCALE GENOMIC DNA]</scope>
    <source>
        <strain evidence="2">cv. Niubang</strain>
    </source>
</reference>
<gene>
    <name evidence="1" type="ORF">L6452_26832</name>
</gene>
<name>A0ACB8ZZP6_ARCLA</name>
<evidence type="ECO:0000313" key="2">
    <source>
        <dbReference type="Proteomes" id="UP001055879"/>
    </source>
</evidence>
<sequence>MRTFKLLTFIRGAVPAHSFYSINLDSGRSAIRMDTPFDSLGFFHQVLGSCNALICLSRGRSNREILLWNPSTKKFRVVQTMPMHYPPGSEGTFAIDRVGYDHVNDEYKVVRLSQSTGSDSNLVDSKVTIYSLKLNVWQTVEQDFRYHVCQQRGQGVFCSGPMSHGVSVCGAVHWVVTQKPPPNINYLIAAFDLHRHSFQLVPQPEYSDKYVAVDLGILGGCLCVVGNHEQGVDVWVMAKYGVKESWIKLIVMPFSHHMMNVCSCVKPLGYLKNGKQVLLEVDNQWFMRYNLEKKTWKLTKIRNVSHIPTLVYHESLA</sequence>
<keyword evidence="2" id="KW-1185">Reference proteome</keyword>
<accession>A0ACB8ZZP6</accession>
<protein>
    <submittedName>
        <fullName evidence="1">Uncharacterized protein</fullName>
    </submittedName>
</protein>
<dbReference type="EMBL" id="CM042055">
    <property type="protein sequence ID" value="KAI3701620.1"/>
    <property type="molecule type" value="Genomic_DNA"/>
</dbReference>
<evidence type="ECO:0000313" key="1">
    <source>
        <dbReference type="EMBL" id="KAI3701620.1"/>
    </source>
</evidence>
<proteinExistence type="predicted"/>
<reference evidence="1 2" key="2">
    <citation type="journal article" date="2022" name="Mol. Ecol. Resour.">
        <title>The genomes of chicory, endive, great burdock and yacon provide insights into Asteraceae paleo-polyploidization history and plant inulin production.</title>
        <authorList>
            <person name="Fan W."/>
            <person name="Wang S."/>
            <person name="Wang H."/>
            <person name="Wang A."/>
            <person name="Jiang F."/>
            <person name="Liu H."/>
            <person name="Zhao H."/>
            <person name="Xu D."/>
            <person name="Zhang Y."/>
        </authorList>
    </citation>
    <scope>NUCLEOTIDE SEQUENCE [LARGE SCALE GENOMIC DNA]</scope>
    <source>
        <strain evidence="2">cv. Niubang</strain>
    </source>
</reference>
<dbReference type="Proteomes" id="UP001055879">
    <property type="component" value="Linkage Group LG09"/>
</dbReference>
<comment type="caution">
    <text evidence="1">The sequence shown here is derived from an EMBL/GenBank/DDBJ whole genome shotgun (WGS) entry which is preliminary data.</text>
</comment>
<organism evidence="1 2">
    <name type="scientific">Arctium lappa</name>
    <name type="common">Greater burdock</name>
    <name type="synonym">Lappa major</name>
    <dbReference type="NCBI Taxonomy" id="4217"/>
    <lineage>
        <taxon>Eukaryota</taxon>
        <taxon>Viridiplantae</taxon>
        <taxon>Streptophyta</taxon>
        <taxon>Embryophyta</taxon>
        <taxon>Tracheophyta</taxon>
        <taxon>Spermatophyta</taxon>
        <taxon>Magnoliopsida</taxon>
        <taxon>eudicotyledons</taxon>
        <taxon>Gunneridae</taxon>
        <taxon>Pentapetalae</taxon>
        <taxon>asterids</taxon>
        <taxon>campanulids</taxon>
        <taxon>Asterales</taxon>
        <taxon>Asteraceae</taxon>
        <taxon>Carduoideae</taxon>
        <taxon>Cardueae</taxon>
        <taxon>Arctiinae</taxon>
        <taxon>Arctium</taxon>
    </lineage>
</organism>